<feature type="chain" id="PRO_5047226322" description="Cytochrome P450" evidence="2">
    <location>
        <begin position="31"/>
        <end position="512"/>
    </location>
</feature>
<feature type="region of interest" description="Disordered" evidence="1">
    <location>
        <begin position="29"/>
        <end position="48"/>
    </location>
</feature>
<dbReference type="PROSITE" id="PS51318">
    <property type="entry name" value="TAT"/>
    <property type="match status" value="1"/>
</dbReference>
<reference evidence="4" key="1">
    <citation type="journal article" date="2019" name="Int. J. Syst. Evol. Microbiol.">
        <title>The Global Catalogue of Microorganisms (GCM) 10K type strain sequencing project: providing services to taxonomists for standard genome sequencing and annotation.</title>
        <authorList>
            <consortium name="The Broad Institute Genomics Platform"/>
            <consortium name="The Broad Institute Genome Sequencing Center for Infectious Disease"/>
            <person name="Wu L."/>
            <person name="Ma J."/>
        </authorList>
    </citation>
    <scope>NUCLEOTIDE SEQUENCE [LARGE SCALE GENOMIC DNA]</scope>
    <source>
        <strain evidence="4">CGMCC 1.12750</strain>
    </source>
</reference>
<proteinExistence type="predicted"/>
<dbReference type="InterPro" id="IPR036396">
    <property type="entry name" value="Cyt_P450_sf"/>
</dbReference>
<accession>A0ABW2ULJ2</accession>
<feature type="signal peptide" evidence="2">
    <location>
        <begin position="1"/>
        <end position="30"/>
    </location>
</feature>
<dbReference type="SUPFAM" id="SSF48264">
    <property type="entry name" value="Cytochrome P450"/>
    <property type="match status" value="1"/>
</dbReference>
<dbReference type="EMBL" id="JBHTFQ010000003">
    <property type="protein sequence ID" value="MFC7704133.1"/>
    <property type="molecule type" value="Genomic_DNA"/>
</dbReference>
<evidence type="ECO:0000256" key="2">
    <source>
        <dbReference type="SAM" id="SignalP"/>
    </source>
</evidence>
<comment type="caution">
    <text evidence="3">The sequence shown here is derived from an EMBL/GenBank/DDBJ whole genome shotgun (WGS) entry which is preliminary data.</text>
</comment>
<sequence length="512" mass="56978">MNPFTHSPSRRGFLAGAGTALAGTALPAQAQTEAQAQSPSPPGLAGRFPDFDPAYVEGAIKPFAQTSIYQGGRLAVPMIDLPFSKEAAIPPQIWGMLYDDWQPAMQEEGLSVFLQGLENRGPDNARKRIYMSALTPDLYAAHYRPKVQRALDQLFDEAQAGVPLMRAYYDGYFDLYWDLHLGVRGADIPDEVREIGTAFNTVLGFWDPREPRVYEAYMTVRALRPGLRDWIDARVQDVLDQRIDAPEATFVHYWAVNGELGENFRREDVVFECFHNFLAFSQWGNTLYNIMAVLEPESGNPAARDWFTRTMQGTPDEVDDEGGFTPLDRLVMELFRTISPNTGSVSTLADSQEGVTGTAFIIHPHPETSHDPRHWDDPAGFDPDRYRRVRTAAAVDEAACADLGFVRCPFSGAEMQVRDGRDVTLPSNGFGTVHATVEGATQPLADHAGYAPFGFGYRRCAGEWLTVDVFKDLLRHVWQEGIVFERLVEEGAEPLPVGPLAVIEDDIGFRRA</sequence>
<name>A0ABW2ULJ2_9RHOB</name>
<gene>
    <name evidence="3" type="ORF">ACFQXB_08005</name>
</gene>
<dbReference type="InterPro" id="IPR017972">
    <property type="entry name" value="Cyt_P450_CS"/>
</dbReference>
<keyword evidence="4" id="KW-1185">Reference proteome</keyword>
<protein>
    <recommendedName>
        <fullName evidence="5">Cytochrome P450</fullName>
    </recommendedName>
</protein>
<organism evidence="3 4">
    <name type="scientific">Plastorhodobacter daqingensis</name>
    <dbReference type="NCBI Taxonomy" id="1387281"/>
    <lineage>
        <taxon>Bacteria</taxon>
        <taxon>Pseudomonadati</taxon>
        <taxon>Pseudomonadota</taxon>
        <taxon>Alphaproteobacteria</taxon>
        <taxon>Rhodobacterales</taxon>
        <taxon>Paracoccaceae</taxon>
        <taxon>Plastorhodobacter</taxon>
    </lineage>
</organism>
<evidence type="ECO:0008006" key="5">
    <source>
        <dbReference type="Google" id="ProtNLM"/>
    </source>
</evidence>
<dbReference type="InterPro" id="IPR006311">
    <property type="entry name" value="TAT_signal"/>
</dbReference>
<dbReference type="RefSeq" id="WP_377401790.1">
    <property type="nucleotide sequence ID" value="NZ_JBHTFQ010000003.1"/>
</dbReference>
<evidence type="ECO:0000313" key="3">
    <source>
        <dbReference type="EMBL" id="MFC7704133.1"/>
    </source>
</evidence>
<dbReference type="PROSITE" id="PS00086">
    <property type="entry name" value="CYTOCHROME_P450"/>
    <property type="match status" value="1"/>
</dbReference>
<dbReference type="Proteomes" id="UP001596516">
    <property type="component" value="Unassembled WGS sequence"/>
</dbReference>
<keyword evidence="2" id="KW-0732">Signal</keyword>
<evidence type="ECO:0000256" key="1">
    <source>
        <dbReference type="SAM" id="MobiDB-lite"/>
    </source>
</evidence>
<evidence type="ECO:0000313" key="4">
    <source>
        <dbReference type="Proteomes" id="UP001596516"/>
    </source>
</evidence>
<dbReference type="Gene3D" id="1.10.630.10">
    <property type="entry name" value="Cytochrome P450"/>
    <property type="match status" value="1"/>
</dbReference>